<sequence length="443" mass="49416">MWDFSTDPEFKAKLDWIDRFLIEEVEPLDVLYPSVSVVYDTRHSASRAILKPLQAEVKSQGLWACHLGPELGGEGYGQVALALMNERLGRSLWAPTVFGTAAPDTGNAEILAMFGTQDQKDRYLQPLLDGDIVSCFSMTEPQGGADPRVFTTQARRDGDHWVISGEKWYSSNARYAEFLLVLAVTDPDAPIQKRMSMFIVPKGSPGLEIIRNVPHMGERLEMDEATEGYLRYNDVRVPLDHMLGEPGGGFAVAQARLGGGRVHHAMRIVGQCQRALDMMCERALSRYTQGTRLADLGTVQAMIADSQIELEQFRLLVIKTAWIIDRSHGDPRQARGHIAMVKVGMAKVYHDIVQRALHMHGSLGATFETPLAYMWINVPTFGLADGPTEVHRATVAKELLRHHRPAEGLFPSEHLPPKIAAARTRYAHILDDQLLENCDERCV</sequence>
<dbReference type="FunFam" id="2.40.110.10:FF:000002">
    <property type="entry name" value="Acyl-CoA dehydrogenase fadE12"/>
    <property type="match status" value="1"/>
</dbReference>
<dbReference type="Gene3D" id="1.10.540.10">
    <property type="entry name" value="Acyl-CoA dehydrogenase/oxidase, N-terminal domain"/>
    <property type="match status" value="1"/>
</dbReference>
<comment type="subunit">
    <text evidence="3">Homodimer.</text>
</comment>
<dbReference type="Pfam" id="PF00441">
    <property type="entry name" value="Acyl-CoA_dh_1"/>
    <property type="match status" value="1"/>
</dbReference>
<dbReference type="InterPro" id="IPR046373">
    <property type="entry name" value="Acyl-CoA_Oxase/DH_mid-dom_sf"/>
</dbReference>
<dbReference type="EMBL" id="LAZR01000099">
    <property type="protein sequence ID" value="KKN91881.1"/>
    <property type="molecule type" value="Genomic_DNA"/>
</dbReference>
<accession>A0A0F9WZI4</accession>
<feature type="domain" description="Acyl-CoA dehydrogenase/oxidase C-terminal" evidence="7">
    <location>
        <begin position="247"/>
        <end position="400"/>
    </location>
</feature>
<dbReference type="GO" id="GO:0033539">
    <property type="term" value="P:fatty acid beta-oxidation using acyl-CoA dehydrogenase"/>
    <property type="evidence" value="ECO:0007669"/>
    <property type="project" value="TreeGrafter"/>
</dbReference>
<evidence type="ECO:0000256" key="3">
    <source>
        <dbReference type="ARBA" id="ARBA00011738"/>
    </source>
</evidence>
<dbReference type="InterPro" id="IPR009075">
    <property type="entry name" value="AcylCo_DH/oxidase_C"/>
</dbReference>
<dbReference type="SUPFAM" id="SSF56645">
    <property type="entry name" value="Acyl-CoA dehydrogenase NM domain-like"/>
    <property type="match status" value="1"/>
</dbReference>
<evidence type="ECO:0000256" key="2">
    <source>
        <dbReference type="ARBA" id="ARBA00009347"/>
    </source>
</evidence>
<comment type="similarity">
    <text evidence="2">Belongs to the acyl-CoA dehydrogenase family.</text>
</comment>
<dbReference type="GO" id="GO:0050660">
    <property type="term" value="F:flavin adenine dinucleotide binding"/>
    <property type="evidence" value="ECO:0007669"/>
    <property type="project" value="InterPro"/>
</dbReference>
<evidence type="ECO:0008006" key="11">
    <source>
        <dbReference type="Google" id="ProtNLM"/>
    </source>
</evidence>
<dbReference type="GO" id="GO:0005737">
    <property type="term" value="C:cytoplasm"/>
    <property type="evidence" value="ECO:0007669"/>
    <property type="project" value="TreeGrafter"/>
</dbReference>
<dbReference type="InterPro" id="IPR006091">
    <property type="entry name" value="Acyl-CoA_Oxase/DH_mid-dom"/>
</dbReference>
<keyword evidence="6" id="KW-0560">Oxidoreductase</keyword>
<dbReference type="SUPFAM" id="SSF47203">
    <property type="entry name" value="Acyl-CoA dehydrogenase C-terminal domain-like"/>
    <property type="match status" value="1"/>
</dbReference>
<proteinExistence type="inferred from homology"/>
<dbReference type="InterPro" id="IPR013786">
    <property type="entry name" value="AcylCoA_DH/ox_N"/>
</dbReference>
<evidence type="ECO:0000256" key="5">
    <source>
        <dbReference type="ARBA" id="ARBA00022827"/>
    </source>
</evidence>
<dbReference type="Gene3D" id="1.20.140.10">
    <property type="entry name" value="Butyryl-CoA Dehydrogenase, subunit A, domain 3"/>
    <property type="match status" value="1"/>
</dbReference>
<gene>
    <name evidence="10" type="ORF">LCGC14_0213560</name>
</gene>
<dbReference type="Gene3D" id="2.40.110.10">
    <property type="entry name" value="Butyryl-CoA Dehydrogenase, subunit A, domain 2"/>
    <property type="match status" value="1"/>
</dbReference>
<comment type="cofactor">
    <cofactor evidence="1">
        <name>FAD</name>
        <dbReference type="ChEBI" id="CHEBI:57692"/>
    </cofactor>
</comment>
<keyword evidence="4" id="KW-0285">Flavoprotein</keyword>
<dbReference type="AlphaFoldDB" id="A0A0F9WZI4"/>
<dbReference type="PANTHER" id="PTHR48083">
    <property type="entry name" value="MEDIUM-CHAIN SPECIFIC ACYL-COA DEHYDROGENASE, MITOCHONDRIAL-RELATED"/>
    <property type="match status" value="1"/>
</dbReference>
<evidence type="ECO:0000256" key="4">
    <source>
        <dbReference type="ARBA" id="ARBA00022630"/>
    </source>
</evidence>
<evidence type="ECO:0000313" key="10">
    <source>
        <dbReference type="EMBL" id="KKN91881.1"/>
    </source>
</evidence>
<feature type="domain" description="Acyl-CoA oxidase/dehydrogenase middle" evidence="8">
    <location>
        <begin position="135"/>
        <end position="219"/>
    </location>
</feature>
<dbReference type="InterPro" id="IPR009100">
    <property type="entry name" value="AcylCoA_DH/oxidase_NM_dom_sf"/>
</dbReference>
<reference evidence="10" key="1">
    <citation type="journal article" date="2015" name="Nature">
        <title>Complex archaea that bridge the gap between prokaryotes and eukaryotes.</title>
        <authorList>
            <person name="Spang A."/>
            <person name="Saw J.H."/>
            <person name="Jorgensen S.L."/>
            <person name="Zaremba-Niedzwiedzka K."/>
            <person name="Martijn J."/>
            <person name="Lind A.E."/>
            <person name="van Eijk R."/>
            <person name="Schleper C."/>
            <person name="Guy L."/>
            <person name="Ettema T.J."/>
        </authorList>
    </citation>
    <scope>NUCLEOTIDE SEQUENCE</scope>
</reference>
<protein>
    <recommendedName>
        <fullName evidence="11">Acyl-CoA dehydrogenase</fullName>
    </recommendedName>
</protein>
<comment type="caution">
    <text evidence="10">The sequence shown here is derived from an EMBL/GenBank/DDBJ whole genome shotgun (WGS) entry which is preliminary data.</text>
</comment>
<dbReference type="GO" id="GO:0003995">
    <property type="term" value="F:acyl-CoA dehydrogenase activity"/>
    <property type="evidence" value="ECO:0007669"/>
    <property type="project" value="TreeGrafter"/>
</dbReference>
<organism evidence="10">
    <name type="scientific">marine sediment metagenome</name>
    <dbReference type="NCBI Taxonomy" id="412755"/>
    <lineage>
        <taxon>unclassified sequences</taxon>
        <taxon>metagenomes</taxon>
        <taxon>ecological metagenomes</taxon>
    </lineage>
</organism>
<dbReference type="InterPro" id="IPR050741">
    <property type="entry name" value="Acyl-CoA_dehydrogenase"/>
</dbReference>
<dbReference type="Pfam" id="PF02770">
    <property type="entry name" value="Acyl-CoA_dh_M"/>
    <property type="match status" value="1"/>
</dbReference>
<dbReference type="Pfam" id="PF02771">
    <property type="entry name" value="Acyl-CoA_dh_N"/>
    <property type="match status" value="1"/>
</dbReference>
<evidence type="ECO:0000259" key="9">
    <source>
        <dbReference type="Pfam" id="PF02771"/>
    </source>
</evidence>
<evidence type="ECO:0000256" key="6">
    <source>
        <dbReference type="ARBA" id="ARBA00023002"/>
    </source>
</evidence>
<dbReference type="InterPro" id="IPR036250">
    <property type="entry name" value="AcylCo_DH-like_C"/>
</dbReference>
<keyword evidence="5" id="KW-0274">FAD</keyword>
<feature type="domain" description="Acyl-CoA dehydrogenase/oxidase N-terminal" evidence="9">
    <location>
        <begin position="51"/>
        <end position="131"/>
    </location>
</feature>
<evidence type="ECO:0000256" key="1">
    <source>
        <dbReference type="ARBA" id="ARBA00001974"/>
    </source>
</evidence>
<evidence type="ECO:0000259" key="8">
    <source>
        <dbReference type="Pfam" id="PF02770"/>
    </source>
</evidence>
<evidence type="ECO:0000259" key="7">
    <source>
        <dbReference type="Pfam" id="PF00441"/>
    </source>
</evidence>
<name>A0A0F9WZI4_9ZZZZ</name>
<dbReference type="InterPro" id="IPR037069">
    <property type="entry name" value="AcylCoA_DH/ox_N_sf"/>
</dbReference>
<dbReference type="PANTHER" id="PTHR48083:SF13">
    <property type="entry name" value="ACYL-COA DEHYDROGENASE FAMILY MEMBER 11"/>
    <property type="match status" value="1"/>
</dbReference>